<dbReference type="Proteomes" id="UP000249633">
    <property type="component" value="Unassembled WGS sequence"/>
</dbReference>
<dbReference type="PANTHER" id="PTHR36985">
    <property type="entry name" value="TRANSLOCATION AND ASSEMBLY MODULE SUBUNIT TAMB"/>
    <property type="match status" value="1"/>
</dbReference>
<comment type="subcellular location">
    <subcellularLocation>
        <location evidence="1">Membrane</location>
        <topology evidence="1">Single-pass membrane protein</topology>
    </subcellularLocation>
</comment>
<evidence type="ECO:0000256" key="2">
    <source>
        <dbReference type="ARBA" id="ARBA00022692"/>
    </source>
</evidence>
<evidence type="ECO:0000256" key="4">
    <source>
        <dbReference type="ARBA" id="ARBA00023136"/>
    </source>
</evidence>
<feature type="domain" description="Translocation and assembly module TamB C-terminal" evidence="6">
    <location>
        <begin position="981"/>
        <end position="1324"/>
    </location>
</feature>
<dbReference type="GO" id="GO:0005886">
    <property type="term" value="C:plasma membrane"/>
    <property type="evidence" value="ECO:0007669"/>
    <property type="project" value="InterPro"/>
</dbReference>
<reference evidence="7 8" key="1">
    <citation type="submission" date="2017-08" db="EMBL/GenBank/DDBJ databases">
        <title>Infants hospitalized years apart are colonized by the same room-sourced microbial strains.</title>
        <authorList>
            <person name="Brooks B."/>
            <person name="Olm M.R."/>
            <person name="Firek B.A."/>
            <person name="Baker R."/>
            <person name="Thomas B.C."/>
            <person name="Morowitz M.J."/>
            <person name="Banfield J.F."/>
        </authorList>
    </citation>
    <scope>NUCLEOTIDE SEQUENCE [LARGE SCALE GENOMIC DNA]</scope>
    <source>
        <strain evidence="7">S2_012_000_R2_81</strain>
    </source>
</reference>
<name>A0A2W5DT61_9BURK</name>
<evidence type="ECO:0000313" key="7">
    <source>
        <dbReference type="EMBL" id="PZP35125.1"/>
    </source>
</evidence>
<organism evidence="7 8">
    <name type="scientific">Roseateles depolymerans</name>
    <dbReference type="NCBI Taxonomy" id="76731"/>
    <lineage>
        <taxon>Bacteria</taxon>
        <taxon>Pseudomonadati</taxon>
        <taxon>Pseudomonadota</taxon>
        <taxon>Betaproteobacteria</taxon>
        <taxon>Burkholderiales</taxon>
        <taxon>Sphaerotilaceae</taxon>
        <taxon>Roseateles</taxon>
    </lineage>
</organism>
<dbReference type="PANTHER" id="PTHR36985:SF1">
    <property type="entry name" value="TRANSLOCATION AND ASSEMBLY MODULE SUBUNIT TAMB"/>
    <property type="match status" value="1"/>
</dbReference>
<feature type="compositionally biased region" description="Low complexity" evidence="5">
    <location>
        <begin position="1075"/>
        <end position="1088"/>
    </location>
</feature>
<keyword evidence="4" id="KW-0472">Membrane</keyword>
<dbReference type="EMBL" id="QFOD01000003">
    <property type="protein sequence ID" value="PZP35125.1"/>
    <property type="molecule type" value="Genomic_DNA"/>
</dbReference>
<keyword evidence="2" id="KW-0812">Transmembrane</keyword>
<comment type="caution">
    <text evidence="7">The sequence shown here is derived from an EMBL/GenBank/DDBJ whole genome shotgun (WGS) entry which is preliminary data.</text>
</comment>
<feature type="region of interest" description="Disordered" evidence="5">
    <location>
        <begin position="1068"/>
        <end position="1088"/>
    </location>
</feature>
<evidence type="ECO:0000259" key="6">
    <source>
        <dbReference type="Pfam" id="PF04357"/>
    </source>
</evidence>
<sequence length="1325" mass="140691">MPPATPAPDSPTPAPRRRRVGLALAAGLLALLAGAGAGLAWTLKTAPGTAWLLGQLQQRVPGLVVRDAQGSLLGDFSARELRVDWGSGQLQLLGLSWQGLTLQPGTLTLHARRLAADTARLQLQHSDTPSTTPTDLASPVAVTLDSVQLARLEIAGQAPMTGLQGRVLLARQGEHRIELQSLRWQQLQLRGSAQVGTQAPLVTHARLDLASTEGADFAWAGQARADGPLASLKLGAELQAARQTLKLEAQLLPFTAWPVQTLDAQAQDLNLAALHPAWPRTALTGQVHLAGGEQPGAEALLALELHNGAAGRWDQGQLPVQSLRLALNGRPDQPTQLRLTQLQAELSGGASITGQGRHEADGRWHLDARVSDLRPEALDARASAARLDGPLTLSGGAGQPLTAALDLRGQIAGQPLQLQAGLSGQGQTWNIQTLRLAAAGAELAAQGRVQLPGQAELTLRMRDLDPRLLWHGAPGSPWARLPNPTRLNADARLQLRGSTLTDLSGRLDAQLPASQLAGLPLQGHVLLARDSARTPARFELQAQLGSSQLQAQGDAQPQAAHAQGHLDLQARALKELAPLLALFCQPAPAGSAELAGDFQLERDPKAGWQFASQGHGRASGLALGDLSLDQATLRWTLPALRNPDAALALQAQLQGLRHPSGRLTQLQIDLQGSLAAHRLTLSAEGRLPPPGGRAGTDWLLNARAEATGGWQPASGWQGRVATLQLGPLRAGLPPLLNASDLALKLDLPPGREAGIALAPGRAELGGAFVRWQALNWRGGDAPRAELQLELESLAVAPWLARWQPEFGWGGDLRVAGHVDLVLTDRLSGEMLLERQQGDLQVTDEFGPHPLHLTDLRLALGVRDGVWQIGQGLAGAELGGLSGALTLRPSGPWPDAATPIEGVLQANVANLSNWGVWVPAGWRLGGRLAADVQLGGRLGAPELRGRAEGSDLALRHLLYGVDFNSGRFLLELGGRRAELKQLEARGGDGWLRASGQAELGEQPHADLQFTLDKLRVLSRVDRRVVASGQARLTLEREGLQLEGQLRADEGLIDVSRADAPALADDVTVLRGPRPSPQAGAPATSPAAPSARKVQVKLGLDFGDAFQLRGRGLSAHVRGQLQLAQQGTPPPRLTGRLSVAGGQYAAYGQKLEIERGDLSFTGALDNPALDLLAVRPNLDTRVGVRVSGTALSPRVSLYSEPEMADTDKLSWLLLGRGPDGLGRTDTALLQRAAVALLAGEGEGLTGRAIKGLGLDELSLGQSDDDTRATIVRLGKQLSRHWYVGYERSLNATTGSWQLIYRIAQRFTLRAQSGDDNALDLIWQWKWD</sequence>
<keyword evidence="3" id="KW-1133">Transmembrane helix</keyword>
<proteinExistence type="predicted"/>
<protein>
    <recommendedName>
        <fullName evidence="6">Translocation and assembly module TamB C-terminal domain-containing protein</fullName>
    </recommendedName>
</protein>
<dbReference type="GO" id="GO:0097347">
    <property type="term" value="C:TAM protein secretion complex"/>
    <property type="evidence" value="ECO:0007669"/>
    <property type="project" value="TreeGrafter"/>
</dbReference>
<dbReference type="GO" id="GO:0009306">
    <property type="term" value="P:protein secretion"/>
    <property type="evidence" value="ECO:0007669"/>
    <property type="project" value="InterPro"/>
</dbReference>
<gene>
    <name evidence="7" type="ORF">DI603_04395</name>
</gene>
<evidence type="ECO:0000256" key="5">
    <source>
        <dbReference type="SAM" id="MobiDB-lite"/>
    </source>
</evidence>
<dbReference type="InterPro" id="IPR007452">
    <property type="entry name" value="TamB_C"/>
</dbReference>
<dbReference type="Pfam" id="PF04357">
    <property type="entry name" value="TamB"/>
    <property type="match status" value="1"/>
</dbReference>
<evidence type="ECO:0000313" key="8">
    <source>
        <dbReference type="Proteomes" id="UP000249633"/>
    </source>
</evidence>
<accession>A0A2W5DT61</accession>
<evidence type="ECO:0000256" key="3">
    <source>
        <dbReference type="ARBA" id="ARBA00022989"/>
    </source>
</evidence>
<evidence type="ECO:0000256" key="1">
    <source>
        <dbReference type="ARBA" id="ARBA00004167"/>
    </source>
</evidence>